<comment type="function">
    <text evidence="5">Probable E3 ubiquitin-protein ligase which mediates ubiquitination and subsequent proteasomal degradation of target proteins.</text>
</comment>
<comment type="similarity">
    <text evidence="6">Belongs to the UPL family.</text>
</comment>
<reference evidence="10" key="2">
    <citation type="submission" date="2018-05" db="EMBL/GenBank/DDBJ databases">
        <title>OmerRS3 (Oryza meridionalis Reference Sequence Version 3).</title>
        <authorList>
            <person name="Zhang J."/>
            <person name="Kudrna D."/>
            <person name="Lee S."/>
            <person name="Talag J."/>
            <person name="Welchert J."/>
            <person name="Wing R.A."/>
        </authorList>
    </citation>
    <scope>NUCLEOTIDE SEQUENCE [LARGE SCALE GENOMIC DNA]</scope>
    <source>
        <strain evidence="10">cv. OR44</strain>
    </source>
</reference>
<keyword evidence="4 7" id="KW-0833">Ubl conjugation pathway</keyword>
<evidence type="ECO:0000313" key="10">
    <source>
        <dbReference type="EnsemblPlants" id="OMERI03G26110.4"/>
    </source>
</evidence>
<feature type="region of interest" description="Disordered" evidence="8">
    <location>
        <begin position="527"/>
        <end position="549"/>
    </location>
</feature>
<sequence>MSVPPAGHRQVPPPLLHAMVSLRGSSAREITRDALLQKVSEERQLRSHLRRAAAAALSIQRVWRRYSVIRIVSEQLHEEWEALINQPDINLTKQWISSMMLRPFLFFVTQPSSWYKGQQDKTLNSISACFKIILNSINSMDASKNLCSFAVGTPEERCNHSCCKDGNMVQITDTAMRLAVSLTDCKTWKKITSKDTRAADASVESLIEFIGANQSGTYSCLRRYIANLGSHALEKKNSSISTDDQFLITASAVTIALRPFHSMRAGRGADLNGASKEYFTLILTIPDLCKRLPPLLLPAIKHISILQPSLDILLISKDKIFEEITKLEKSGVSSGGSGTIPYCGWALGNLVTLATEHDDLSNSGCFVQGLDCCLYVDAINCVSQSLLKFFEENKEMLLSFGDSVDTSFIKENDTSDSCSRTLFMDLLKPIYQQWHLRKLLVLVKEDAVCKRQNNHDPDTQTHSRSLKLLDIVCFYYHMLRIFSLLNPSIGSLPILNMLSFTPGFLVDLWGALEISIFGQAVHKLQEPKHERESATSSSGEHVSSMRQRRNFKDTSNKWSNVFQKITGKSNDAEDTNLVDNPLNSEQNGEALILWDIEAMRQGSECIGKDLMQMLYLFCATYGHLLLVLDDIEFYEKQVPFTLEQQRKIASSLNTLVYSTFIQNGGSSRKPLIDVTVRCLNLLYERDSRHKFCPISLWLAPARNGRIPIAAAARAHEAAFATLPGNQFSGIPIRSSVLTTIPHMFREFIELDKASRRVTGEVSGPGPGSIEIVIRRGHIVEDGYRQLNCLGSKLKSCIHVSFVSECGLPEAGLDYGGLSKEFLTDLSKAAFSPEYGLFSQASASDSSLIPSNSAKLLDNGIDMIEFLGRVVGKALYEGILLDYCFSPKLLGRYSFLDELSTLDSELYRSLMQLKHYEGDVEDLCLDFTLTEELGGRRIVHELRPGGKNISVTNENKLHYVHAIADYKLNRQILPFANAFYRGLGDLILPSWLSLFNANEFNQLLSGGLQDFDVDDLRNNTKYTGGYTESSRSVKLFWEVIKGFKPTERCMLLKFVTSCSRAPLLGFKYLQPSFTIHKLPTYKRSSTLRSKLLYAISSNTGFELS</sequence>
<dbReference type="EC" id="2.3.2.26" evidence="2"/>
<evidence type="ECO:0000256" key="7">
    <source>
        <dbReference type="PROSITE-ProRule" id="PRU00104"/>
    </source>
</evidence>
<proteinExistence type="inferred from homology"/>
<dbReference type="Gene3D" id="3.30.2160.10">
    <property type="entry name" value="Hect, E3 ligase catalytic domain"/>
    <property type="match status" value="1"/>
</dbReference>
<dbReference type="Gene3D" id="3.90.1750.10">
    <property type="entry name" value="Hect, E3 ligase catalytic domains"/>
    <property type="match status" value="1"/>
</dbReference>
<name>A0A0E0D4M6_9ORYZ</name>
<dbReference type="InterPro" id="IPR000569">
    <property type="entry name" value="HECT_dom"/>
</dbReference>
<dbReference type="GO" id="GO:0000209">
    <property type="term" value="P:protein polyubiquitination"/>
    <property type="evidence" value="ECO:0007669"/>
    <property type="project" value="InterPro"/>
</dbReference>
<organism evidence="10">
    <name type="scientific">Oryza meridionalis</name>
    <dbReference type="NCBI Taxonomy" id="40149"/>
    <lineage>
        <taxon>Eukaryota</taxon>
        <taxon>Viridiplantae</taxon>
        <taxon>Streptophyta</taxon>
        <taxon>Embryophyta</taxon>
        <taxon>Tracheophyta</taxon>
        <taxon>Spermatophyta</taxon>
        <taxon>Magnoliopsida</taxon>
        <taxon>Liliopsida</taxon>
        <taxon>Poales</taxon>
        <taxon>Poaceae</taxon>
        <taxon>BOP clade</taxon>
        <taxon>Oryzoideae</taxon>
        <taxon>Oryzeae</taxon>
        <taxon>Oryzinae</taxon>
        <taxon>Oryza</taxon>
    </lineage>
</organism>
<dbReference type="Gene3D" id="3.30.2410.10">
    <property type="entry name" value="Hect, E3 ligase catalytic domain"/>
    <property type="match status" value="1"/>
</dbReference>
<comment type="catalytic activity">
    <reaction evidence="1">
        <text>S-ubiquitinyl-[E2 ubiquitin-conjugating enzyme]-L-cysteine + [acceptor protein]-L-lysine = [E2 ubiquitin-conjugating enzyme]-L-cysteine + N(6)-ubiquitinyl-[acceptor protein]-L-lysine.</text>
        <dbReference type="EC" id="2.3.2.26"/>
    </reaction>
</comment>
<evidence type="ECO:0000256" key="6">
    <source>
        <dbReference type="ARBA" id="ARBA00061247"/>
    </source>
</evidence>
<dbReference type="InterPro" id="IPR044611">
    <property type="entry name" value="E3A/B/C-like"/>
</dbReference>
<dbReference type="SUPFAM" id="SSF56204">
    <property type="entry name" value="Hect, E3 ligase catalytic domain"/>
    <property type="match status" value="1"/>
</dbReference>
<feature type="domain" description="HECT" evidence="9">
    <location>
        <begin position="793"/>
        <end position="1103"/>
    </location>
</feature>
<evidence type="ECO:0000256" key="5">
    <source>
        <dbReference type="ARBA" id="ARBA00057703"/>
    </source>
</evidence>
<keyword evidence="3" id="KW-0808">Transferase</keyword>
<evidence type="ECO:0000256" key="3">
    <source>
        <dbReference type="ARBA" id="ARBA00022679"/>
    </source>
</evidence>
<dbReference type="FunFam" id="3.30.2160.10:FF:000002">
    <property type="entry name" value="Putative Ubiquitin-protein ligase E3C"/>
    <property type="match status" value="1"/>
</dbReference>
<dbReference type="GO" id="GO:0061630">
    <property type="term" value="F:ubiquitin protein ligase activity"/>
    <property type="evidence" value="ECO:0007669"/>
    <property type="project" value="UniProtKB-EC"/>
</dbReference>
<evidence type="ECO:0000259" key="9">
    <source>
        <dbReference type="PROSITE" id="PS50237"/>
    </source>
</evidence>
<evidence type="ECO:0000256" key="4">
    <source>
        <dbReference type="ARBA" id="ARBA00022786"/>
    </source>
</evidence>
<evidence type="ECO:0000256" key="8">
    <source>
        <dbReference type="SAM" id="MobiDB-lite"/>
    </source>
</evidence>
<dbReference type="Gramene" id="OMERI03G26110.4">
    <property type="protein sequence ID" value="OMERI03G26110.4"/>
    <property type="gene ID" value="OMERI03G26110"/>
</dbReference>
<reference evidence="10" key="1">
    <citation type="submission" date="2015-04" db="UniProtKB">
        <authorList>
            <consortium name="EnsemblPlants"/>
        </authorList>
    </citation>
    <scope>IDENTIFICATION</scope>
</reference>
<evidence type="ECO:0000256" key="2">
    <source>
        <dbReference type="ARBA" id="ARBA00012485"/>
    </source>
</evidence>
<dbReference type="EnsemblPlants" id="OMERI03G26110.4">
    <property type="protein sequence ID" value="OMERI03G26110.4"/>
    <property type="gene ID" value="OMERI03G26110"/>
</dbReference>
<dbReference type="PANTHER" id="PTHR45700:SF2">
    <property type="entry name" value="UBIQUITIN-PROTEIN LIGASE E3C"/>
    <property type="match status" value="1"/>
</dbReference>
<dbReference type="GO" id="GO:0006511">
    <property type="term" value="P:ubiquitin-dependent protein catabolic process"/>
    <property type="evidence" value="ECO:0007669"/>
    <property type="project" value="TreeGrafter"/>
</dbReference>
<accession>A0A0E0D4M6</accession>
<dbReference type="Proteomes" id="UP000008021">
    <property type="component" value="Chromosome 3"/>
</dbReference>
<feature type="compositionally biased region" description="Polar residues" evidence="8">
    <location>
        <begin position="534"/>
        <end position="545"/>
    </location>
</feature>
<dbReference type="PANTHER" id="PTHR45700">
    <property type="entry name" value="UBIQUITIN-PROTEIN LIGASE E3C"/>
    <property type="match status" value="1"/>
</dbReference>
<dbReference type="Pfam" id="PF00632">
    <property type="entry name" value="HECT"/>
    <property type="match status" value="1"/>
</dbReference>
<evidence type="ECO:0000313" key="11">
    <source>
        <dbReference type="Proteomes" id="UP000008021"/>
    </source>
</evidence>
<dbReference type="AlphaFoldDB" id="A0A0E0D4M6"/>
<dbReference type="CDD" id="cd00078">
    <property type="entry name" value="HECTc"/>
    <property type="match status" value="1"/>
</dbReference>
<comment type="caution">
    <text evidence="7">Lacks conserved residue(s) required for the propagation of feature annotation.</text>
</comment>
<keyword evidence="11" id="KW-1185">Reference proteome</keyword>
<dbReference type="SMART" id="SM00119">
    <property type="entry name" value="HECTc"/>
    <property type="match status" value="1"/>
</dbReference>
<evidence type="ECO:0000256" key="1">
    <source>
        <dbReference type="ARBA" id="ARBA00000885"/>
    </source>
</evidence>
<dbReference type="InterPro" id="IPR035983">
    <property type="entry name" value="Hect_E3_ubiquitin_ligase"/>
</dbReference>
<dbReference type="PROSITE" id="PS50237">
    <property type="entry name" value="HECT"/>
    <property type="match status" value="1"/>
</dbReference>
<protein>
    <recommendedName>
        <fullName evidence="2">HECT-type E3 ubiquitin transferase</fullName>
        <ecNumber evidence="2">2.3.2.26</ecNumber>
    </recommendedName>
</protein>